<evidence type="ECO:0000256" key="4">
    <source>
        <dbReference type="ARBA" id="ARBA00022723"/>
    </source>
</evidence>
<dbReference type="PANTHER" id="PTHR43221:SF2">
    <property type="entry name" value="PROTEASE HTPX HOMOLOG"/>
    <property type="match status" value="1"/>
</dbReference>
<keyword evidence="2 10" id="KW-0645">Protease</keyword>
<accession>A0A6J4RHQ6</accession>
<dbReference type="GO" id="GO:0046872">
    <property type="term" value="F:metal ion binding"/>
    <property type="evidence" value="ECO:0007669"/>
    <property type="project" value="UniProtKB-KW"/>
</dbReference>
<dbReference type="PANTHER" id="PTHR43221">
    <property type="entry name" value="PROTEASE HTPX"/>
    <property type="match status" value="1"/>
</dbReference>
<evidence type="ECO:0000313" key="13">
    <source>
        <dbReference type="EMBL" id="CAA9473812.1"/>
    </source>
</evidence>
<evidence type="ECO:0000256" key="1">
    <source>
        <dbReference type="ARBA" id="ARBA00022475"/>
    </source>
</evidence>
<comment type="similarity">
    <text evidence="10">Belongs to the peptidase M48 family.</text>
</comment>
<evidence type="ECO:0000256" key="2">
    <source>
        <dbReference type="ARBA" id="ARBA00022670"/>
    </source>
</evidence>
<evidence type="ECO:0000256" key="9">
    <source>
        <dbReference type="ARBA" id="ARBA00023136"/>
    </source>
</evidence>
<keyword evidence="4" id="KW-0479">Metal-binding</keyword>
<keyword evidence="9 11" id="KW-0472">Membrane</keyword>
<sequence>MNPERIALLVLVAAVAGAVALAVRAGLRPRPFRTTTGRRRWRERRYGRQRAAAAFARDLGLQVRMVIAMLAAAAVLTTVVGVLVTLAFTEWWPFAVFAVSFPLVGYGHLRGSPRLSGQARARPETAEDAARVESLVQRLCVLGGLAAPEVRIEGHTAPLSWTQTGWGGLRRIRRWSEIHVTTALLDRLQDAELEAVVAHELSHVAQRDALLMSVLATPTVAFFSGMRQMVREDPFRGACAILCYGLWLVPAAVVLSVLTRLVSRHRELTADRSAAILTGSPAAVAAALIAVAEGLTEVRRRDLRAVASHDVFHLLPSRKDEPGTLGQLWATHPRLHRRLAQLEEMEEQLHA</sequence>
<evidence type="ECO:0000256" key="11">
    <source>
        <dbReference type="SAM" id="Phobius"/>
    </source>
</evidence>
<protein>
    <recommendedName>
        <fullName evidence="12">Peptidase M48 domain-containing protein</fullName>
    </recommendedName>
</protein>
<evidence type="ECO:0000256" key="7">
    <source>
        <dbReference type="ARBA" id="ARBA00022989"/>
    </source>
</evidence>
<keyword evidence="3 11" id="KW-0812">Transmembrane</keyword>
<gene>
    <name evidence="13" type="ORF">AVDCRST_MAG30-301</name>
</gene>
<dbReference type="GO" id="GO:0006508">
    <property type="term" value="P:proteolysis"/>
    <property type="evidence" value="ECO:0007669"/>
    <property type="project" value="UniProtKB-KW"/>
</dbReference>
<name>A0A6J4RHQ6_9ACTN</name>
<evidence type="ECO:0000259" key="12">
    <source>
        <dbReference type="Pfam" id="PF01435"/>
    </source>
</evidence>
<dbReference type="EMBL" id="CADCVS010000059">
    <property type="protein sequence ID" value="CAA9473812.1"/>
    <property type="molecule type" value="Genomic_DNA"/>
</dbReference>
<keyword evidence="5 10" id="KW-0378">Hydrolase</keyword>
<evidence type="ECO:0000256" key="5">
    <source>
        <dbReference type="ARBA" id="ARBA00022801"/>
    </source>
</evidence>
<keyword evidence="1" id="KW-1003">Cell membrane</keyword>
<keyword evidence="6 10" id="KW-0862">Zinc</keyword>
<keyword evidence="7 11" id="KW-1133">Transmembrane helix</keyword>
<feature type="domain" description="Peptidase M48" evidence="12">
    <location>
        <begin position="177"/>
        <end position="345"/>
    </location>
</feature>
<dbReference type="GO" id="GO:0004222">
    <property type="term" value="F:metalloendopeptidase activity"/>
    <property type="evidence" value="ECO:0007669"/>
    <property type="project" value="InterPro"/>
</dbReference>
<feature type="transmembrane region" description="Helical" evidence="11">
    <location>
        <begin position="65"/>
        <end position="84"/>
    </location>
</feature>
<dbReference type="InterPro" id="IPR050083">
    <property type="entry name" value="HtpX_protease"/>
</dbReference>
<evidence type="ECO:0000256" key="6">
    <source>
        <dbReference type="ARBA" id="ARBA00022833"/>
    </source>
</evidence>
<dbReference type="Pfam" id="PF01435">
    <property type="entry name" value="Peptidase_M48"/>
    <property type="match status" value="1"/>
</dbReference>
<feature type="transmembrane region" description="Helical" evidence="11">
    <location>
        <begin position="274"/>
        <end position="295"/>
    </location>
</feature>
<proteinExistence type="inferred from homology"/>
<dbReference type="InterPro" id="IPR001915">
    <property type="entry name" value="Peptidase_M48"/>
</dbReference>
<feature type="transmembrane region" description="Helical" evidence="11">
    <location>
        <begin position="91"/>
        <end position="109"/>
    </location>
</feature>
<dbReference type="Gene3D" id="3.30.2010.10">
    <property type="entry name" value="Metalloproteases ('zincins'), catalytic domain"/>
    <property type="match status" value="1"/>
</dbReference>
<evidence type="ECO:0000256" key="10">
    <source>
        <dbReference type="RuleBase" id="RU003983"/>
    </source>
</evidence>
<evidence type="ECO:0000256" key="8">
    <source>
        <dbReference type="ARBA" id="ARBA00023049"/>
    </source>
</evidence>
<keyword evidence="8 10" id="KW-0482">Metalloprotease</keyword>
<organism evidence="13">
    <name type="scientific">uncultured Solirubrobacteraceae bacterium</name>
    <dbReference type="NCBI Taxonomy" id="1162706"/>
    <lineage>
        <taxon>Bacteria</taxon>
        <taxon>Bacillati</taxon>
        <taxon>Actinomycetota</taxon>
        <taxon>Thermoleophilia</taxon>
        <taxon>Solirubrobacterales</taxon>
        <taxon>Solirubrobacteraceae</taxon>
        <taxon>environmental samples</taxon>
    </lineage>
</organism>
<feature type="transmembrane region" description="Helical" evidence="11">
    <location>
        <begin position="238"/>
        <end position="262"/>
    </location>
</feature>
<dbReference type="AlphaFoldDB" id="A0A6J4RHQ6"/>
<reference evidence="13" key="1">
    <citation type="submission" date="2020-02" db="EMBL/GenBank/DDBJ databases">
        <authorList>
            <person name="Meier V. D."/>
        </authorList>
    </citation>
    <scope>NUCLEOTIDE SEQUENCE</scope>
    <source>
        <strain evidence="13">AVDCRST_MAG30</strain>
    </source>
</reference>
<comment type="cofactor">
    <cofactor evidence="10">
        <name>Zn(2+)</name>
        <dbReference type="ChEBI" id="CHEBI:29105"/>
    </cofactor>
    <text evidence="10">Binds 1 zinc ion per subunit.</text>
</comment>
<evidence type="ECO:0000256" key="3">
    <source>
        <dbReference type="ARBA" id="ARBA00022692"/>
    </source>
</evidence>